<dbReference type="FunFam" id="3.40.50.150:FF:000033">
    <property type="entry name" value="Histone-lysine N-methyltransferase, H3 lysine-79 specific"/>
    <property type="match status" value="1"/>
</dbReference>
<evidence type="ECO:0000256" key="11">
    <source>
        <dbReference type="ARBA" id="ARBA00023163"/>
    </source>
</evidence>
<name>A0A6G1K0H9_9PLEO</name>
<dbReference type="InterPro" id="IPR025789">
    <property type="entry name" value="DOT1_dom"/>
</dbReference>
<keyword evidence="8" id="KW-0677">Repeat</keyword>
<dbReference type="GO" id="GO:0000786">
    <property type="term" value="C:nucleosome"/>
    <property type="evidence" value="ECO:0007669"/>
    <property type="project" value="InterPro"/>
</dbReference>
<evidence type="ECO:0000256" key="5">
    <source>
        <dbReference type="ARBA" id="ARBA00022603"/>
    </source>
</evidence>
<evidence type="ECO:0000256" key="9">
    <source>
        <dbReference type="ARBA" id="ARBA00022853"/>
    </source>
</evidence>
<keyword evidence="20" id="KW-1185">Reference proteome</keyword>
<feature type="compositionally biased region" description="Basic and acidic residues" evidence="17">
    <location>
        <begin position="122"/>
        <end position="143"/>
    </location>
</feature>
<accession>A0A6G1K0H9</accession>
<keyword evidence="6 15" id="KW-0808">Transferase</keyword>
<proteinExistence type="inferred from homology"/>
<organism evidence="19 20">
    <name type="scientific">Pleomassaria siparia CBS 279.74</name>
    <dbReference type="NCBI Taxonomy" id="1314801"/>
    <lineage>
        <taxon>Eukaryota</taxon>
        <taxon>Fungi</taxon>
        <taxon>Dikarya</taxon>
        <taxon>Ascomycota</taxon>
        <taxon>Pezizomycotina</taxon>
        <taxon>Dothideomycetes</taxon>
        <taxon>Pleosporomycetidae</taxon>
        <taxon>Pleosporales</taxon>
        <taxon>Pleomassariaceae</taxon>
        <taxon>Pleomassaria</taxon>
    </lineage>
</organism>
<feature type="region of interest" description="Disordered" evidence="17">
    <location>
        <begin position="1"/>
        <end position="159"/>
    </location>
</feature>
<dbReference type="Gene3D" id="1.10.260.170">
    <property type="match status" value="1"/>
</dbReference>
<sequence length="511" mass="56615">MFTSKPKIRTRTVAVTVKKPTSGSTSATNPSSNSIRKPGAIPTPQNRYNLTPSNKVRTPATQPREPARQSLSVSNTNQRKRKVTPSTPQWASSSDESSDDEDAGSRKRQKTSSSIEPMIHNRCLEPDLQRRIRIEEPDARRQDNGSATSATGEKRRTSMDGKLVHGLQMSRGEWAKDFKPAFPGAGENLQVKLQYPSNSRPERFETVIPYDNSNFNPLDDIYFCMEEMVQHYLPSDLSASLSSEIDGPVRLLKRAVAKNSPQDFEAALNDFNALIGKKLEDKTITKVLDAIHAIPLSLTKRILAQVYQRTVSPYAHLLRKVKGKETTYGELLPAFAHTIFQQTSLNSKSVFVDLGSGVGNVVLQSALQTGADSWGIEIMDNPAKYAIRQASELRARSKLWNISLGPITLQHGDFLDSAEVDDALRRADVVLCNNKVFPQKMNVALLDKFLDLKKGAKIVSLASFVGGGARQGVRNEHSVASLFKEERFDSGTYSVSWTGESVEYFITTKVI</sequence>
<comment type="similarity">
    <text evidence="15">Belongs to the class I-like SAM-binding methyltransferase superfamily. DOT1 family.</text>
</comment>
<keyword evidence="5 15" id="KW-0489">Methyltransferase</keyword>
<evidence type="ECO:0000256" key="12">
    <source>
        <dbReference type="ARBA" id="ARBA00023242"/>
    </source>
</evidence>
<dbReference type="GO" id="GO:0140956">
    <property type="term" value="F:histone H3K79 trimethyltransferase activity"/>
    <property type="evidence" value="ECO:0007669"/>
    <property type="project" value="UniProtKB-EC"/>
</dbReference>
<evidence type="ECO:0000256" key="3">
    <source>
        <dbReference type="ARBA" id="ARBA00012190"/>
    </source>
</evidence>
<dbReference type="PIRSF" id="PIRSF017570">
    <property type="entry name" value="Histone_H3-K79_MeTrfase"/>
    <property type="match status" value="1"/>
</dbReference>
<evidence type="ECO:0000256" key="14">
    <source>
        <dbReference type="ARBA" id="ARBA00047770"/>
    </source>
</evidence>
<feature type="binding site" evidence="16">
    <location>
        <begin position="413"/>
        <end position="414"/>
    </location>
    <ligand>
        <name>S-adenosyl-L-methionine</name>
        <dbReference type="ChEBI" id="CHEBI:59789"/>
    </ligand>
</feature>
<keyword evidence="10 15" id="KW-0805">Transcription regulation</keyword>
<evidence type="ECO:0000256" key="17">
    <source>
        <dbReference type="SAM" id="MobiDB-lite"/>
    </source>
</evidence>
<feature type="binding site" evidence="16">
    <location>
        <begin position="328"/>
        <end position="331"/>
    </location>
    <ligand>
        <name>S-adenosyl-L-methionine</name>
        <dbReference type="ChEBI" id="CHEBI:59789"/>
    </ligand>
</feature>
<gene>
    <name evidence="19" type="ORF">K504DRAFT_505740</name>
</gene>
<feature type="domain" description="DOT1" evidence="18">
    <location>
        <begin position="189"/>
        <end position="511"/>
    </location>
</feature>
<dbReference type="PANTHER" id="PTHR21451:SF0">
    <property type="entry name" value="HISTONE-LYSINE N-METHYLTRANSFERASE, H3 LYSINE-79 SPECIFIC"/>
    <property type="match status" value="1"/>
</dbReference>
<comment type="function">
    <text evidence="1 15">Histone methyltransferase that specifically trimethylates histone H3 to form H3K79me3. This methylation is required for telomere silencing and for the pachytene checkpoint during the meiotic cell cycle by allowing the recruitment of RAD9 to double strand breaks. Nucleosomes are preferred as substrate compared to free histone.</text>
</comment>
<dbReference type="Pfam" id="PF08123">
    <property type="entry name" value="DOT1"/>
    <property type="match status" value="1"/>
</dbReference>
<comment type="catalytic activity">
    <reaction evidence="14 15">
        <text>L-lysyl(79)-[histone H3] + 3 S-adenosyl-L-methionine = N(6),N(6),N(6)-trimethyl-L-lysyl(79)-[histone H3] + 3 S-adenosyl-L-homocysteine + 3 H(+)</text>
        <dbReference type="Rhea" id="RHEA:60328"/>
        <dbReference type="Rhea" id="RHEA-COMP:15549"/>
        <dbReference type="Rhea" id="RHEA-COMP:15552"/>
        <dbReference type="ChEBI" id="CHEBI:15378"/>
        <dbReference type="ChEBI" id="CHEBI:29969"/>
        <dbReference type="ChEBI" id="CHEBI:57856"/>
        <dbReference type="ChEBI" id="CHEBI:59789"/>
        <dbReference type="ChEBI" id="CHEBI:61961"/>
        <dbReference type="EC" id="2.1.1.360"/>
    </reaction>
</comment>
<dbReference type="PANTHER" id="PTHR21451">
    <property type="entry name" value="HISTONE H3 METHYLTRANSFERASE"/>
    <property type="match status" value="1"/>
</dbReference>
<dbReference type="GO" id="GO:0005634">
    <property type="term" value="C:nucleus"/>
    <property type="evidence" value="ECO:0007669"/>
    <property type="project" value="UniProtKB-SubCell"/>
</dbReference>
<dbReference type="OrthoDB" id="443402at2759"/>
<evidence type="ECO:0000256" key="7">
    <source>
        <dbReference type="ARBA" id="ARBA00022691"/>
    </source>
</evidence>
<dbReference type="EC" id="2.1.1.360" evidence="3 15"/>
<evidence type="ECO:0000259" key="18">
    <source>
        <dbReference type="PROSITE" id="PS51569"/>
    </source>
</evidence>
<dbReference type="InterPro" id="IPR030445">
    <property type="entry name" value="H3-K79_meTrfase"/>
</dbReference>
<protein>
    <recommendedName>
        <fullName evidence="4 15">Histone-lysine N-methyltransferase, H3 lysine-79 specific</fullName>
        <ecNumber evidence="3 15">2.1.1.360</ecNumber>
    </recommendedName>
    <alternativeName>
        <fullName evidence="13 15">Histone H3-K79 methyltransferase</fullName>
    </alternativeName>
</protein>
<dbReference type="Proteomes" id="UP000799428">
    <property type="component" value="Unassembled WGS sequence"/>
</dbReference>
<dbReference type="AlphaFoldDB" id="A0A6G1K0H9"/>
<evidence type="ECO:0000256" key="6">
    <source>
        <dbReference type="ARBA" id="ARBA00022679"/>
    </source>
</evidence>
<evidence type="ECO:0000313" key="20">
    <source>
        <dbReference type="Proteomes" id="UP000799428"/>
    </source>
</evidence>
<dbReference type="InterPro" id="IPR021162">
    <property type="entry name" value="Dot1"/>
</dbReference>
<evidence type="ECO:0000256" key="4">
    <source>
        <dbReference type="ARBA" id="ARBA00020987"/>
    </source>
</evidence>
<dbReference type="Gene3D" id="3.40.50.150">
    <property type="entry name" value="Vaccinia Virus protein VP39"/>
    <property type="match status" value="1"/>
</dbReference>
<dbReference type="CDD" id="cd02440">
    <property type="entry name" value="AdoMet_MTases"/>
    <property type="match status" value="1"/>
</dbReference>
<feature type="binding site" evidence="16">
    <location>
        <position position="377"/>
    </location>
    <ligand>
        <name>S-adenosyl-L-methionine</name>
        <dbReference type="ChEBI" id="CHEBI:59789"/>
    </ligand>
</feature>
<feature type="compositionally biased region" description="Basic residues" evidence="17">
    <location>
        <begin position="1"/>
        <end position="10"/>
    </location>
</feature>
<keyword evidence="7 15" id="KW-0949">S-adenosyl-L-methionine</keyword>
<evidence type="ECO:0000313" key="19">
    <source>
        <dbReference type="EMBL" id="KAF2706022.1"/>
    </source>
</evidence>
<evidence type="ECO:0000256" key="16">
    <source>
        <dbReference type="PIRSR" id="PIRSR017570-1"/>
    </source>
</evidence>
<keyword evidence="12 15" id="KW-0539">Nucleus</keyword>
<dbReference type="InterPro" id="IPR029063">
    <property type="entry name" value="SAM-dependent_MTases_sf"/>
</dbReference>
<feature type="binding site" evidence="16">
    <location>
        <begin position="351"/>
        <end position="360"/>
    </location>
    <ligand>
        <name>S-adenosyl-L-methionine</name>
        <dbReference type="ChEBI" id="CHEBI:59789"/>
    </ligand>
</feature>
<evidence type="ECO:0000256" key="15">
    <source>
        <dbReference type="PIRNR" id="PIRNR017570"/>
    </source>
</evidence>
<evidence type="ECO:0000256" key="2">
    <source>
        <dbReference type="ARBA" id="ARBA00004123"/>
    </source>
</evidence>
<keyword evidence="11 15" id="KW-0804">Transcription</keyword>
<dbReference type="SUPFAM" id="SSF53335">
    <property type="entry name" value="S-adenosyl-L-methionine-dependent methyltransferases"/>
    <property type="match status" value="1"/>
</dbReference>
<feature type="compositionally biased region" description="Polar residues" evidence="17">
    <location>
        <begin position="19"/>
        <end position="35"/>
    </location>
</feature>
<evidence type="ECO:0000256" key="8">
    <source>
        <dbReference type="ARBA" id="ARBA00022737"/>
    </source>
</evidence>
<dbReference type="GO" id="GO:0032259">
    <property type="term" value="P:methylation"/>
    <property type="evidence" value="ECO:0007669"/>
    <property type="project" value="UniProtKB-KW"/>
</dbReference>
<feature type="compositionally biased region" description="Polar residues" evidence="17">
    <location>
        <begin position="43"/>
        <end position="61"/>
    </location>
</feature>
<dbReference type="PROSITE" id="PS51569">
    <property type="entry name" value="DOT1"/>
    <property type="match status" value="1"/>
</dbReference>
<evidence type="ECO:0000256" key="1">
    <source>
        <dbReference type="ARBA" id="ARBA00003482"/>
    </source>
</evidence>
<dbReference type="EMBL" id="MU005777">
    <property type="protein sequence ID" value="KAF2706022.1"/>
    <property type="molecule type" value="Genomic_DNA"/>
</dbReference>
<dbReference type="GO" id="GO:0000077">
    <property type="term" value="P:DNA damage checkpoint signaling"/>
    <property type="evidence" value="ECO:0007669"/>
    <property type="project" value="InterPro"/>
</dbReference>
<dbReference type="GO" id="GO:0042393">
    <property type="term" value="F:histone binding"/>
    <property type="evidence" value="ECO:0007669"/>
    <property type="project" value="InterPro"/>
</dbReference>
<evidence type="ECO:0000256" key="10">
    <source>
        <dbReference type="ARBA" id="ARBA00023015"/>
    </source>
</evidence>
<dbReference type="GO" id="GO:0031509">
    <property type="term" value="P:subtelomeric heterochromatin formation"/>
    <property type="evidence" value="ECO:0007669"/>
    <property type="project" value="InterPro"/>
</dbReference>
<keyword evidence="9 15" id="KW-0156">Chromatin regulator</keyword>
<dbReference type="GO" id="GO:0006281">
    <property type="term" value="P:DNA repair"/>
    <property type="evidence" value="ECO:0007669"/>
    <property type="project" value="InterPro"/>
</dbReference>
<reference evidence="19" key="1">
    <citation type="journal article" date="2020" name="Stud. Mycol.">
        <title>101 Dothideomycetes genomes: a test case for predicting lifestyles and emergence of pathogens.</title>
        <authorList>
            <person name="Haridas S."/>
            <person name="Albert R."/>
            <person name="Binder M."/>
            <person name="Bloem J."/>
            <person name="Labutti K."/>
            <person name="Salamov A."/>
            <person name="Andreopoulos B."/>
            <person name="Baker S."/>
            <person name="Barry K."/>
            <person name="Bills G."/>
            <person name="Bluhm B."/>
            <person name="Cannon C."/>
            <person name="Castanera R."/>
            <person name="Culley D."/>
            <person name="Daum C."/>
            <person name="Ezra D."/>
            <person name="Gonzalez J."/>
            <person name="Henrissat B."/>
            <person name="Kuo A."/>
            <person name="Liang C."/>
            <person name="Lipzen A."/>
            <person name="Lutzoni F."/>
            <person name="Magnuson J."/>
            <person name="Mondo S."/>
            <person name="Nolan M."/>
            <person name="Ohm R."/>
            <person name="Pangilinan J."/>
            <person name="Park H.-J."/>
            <person name="Ramirez L."/>
            <person name="Alfaro M."/>
            <person name="Sun H."/>
            <person name="Tritt A."/>
            <person name="Yoshinaga Y."/>
            <person name="Zwiers L.-H."/>
            <person name="Turgeon B."/>
            <person name="Goodwin S."/>
            <person name="Spatafora J."/>
            <person name="Crous P."/>
            <person name="Grigoriev I."/>
        </authorList>
    </citation>
    <scope>NUCLEOTIDE SEQUENCE</scope>
    <source>
        <strain evidence="19">CBS 279.74</strain>
    </source>
</reference>
<comment type="subcellular location">
    <subcellularLocation>
        <location evidence="2 15">Nucleus</location>
    </subcellularLocation>
</comment>
<dbReference type="GO" id="GO:0000781">
    <property type="term" value="C:chromosome, telomeric region"/>
    <property type="evidence" value="ECO:0007669"/>
    <property type="project" value="GOC"/>
</dbReference>
<evidence type="ECO:0000256" key="13">
    <source>
        <dbReference type="ARBA" id="ARBA00029821"/>
    </source>
</evidence>